<dbReference type="Proteomes" id="UP000837801">
    <property type="component" value="Unassembled WGS sequence"/>
</dbReference>
<feature type="region of interest" description="Disordered" evidence="1">
    <location>
        <begin position="168"/>
        <end position="190"/>
    </location>
</feature>
<dbReference type="Pfam" id="PF09791">
    <property type="entry name" value="Oxidored-like"/>
    <property type="match status" value="1"/>
</dbReference>
<dbReference type="PANTHER" id="PTHR21193:SF3">
    <property type="entry name" value="OXIDOREDUCTASE-LIKE DOMAIN-CONTAINING PROTEIN 1"/>
    <property type="match status" value="1"/>
</dbReference>
<feature type="compositionally biased region" description="Low complexity" evidence="1">
    <location>
        <begin position="209"/>
        <end position="221"/>
    </location>
</feature>
<comment type="caution">
    <text evidence="3">The sequence shown here is derived from an EMBL/GenBank/DDBJ whole genome shotgun (WGS) entry which is preliminary data.</text>
</comment>
<evidence type="ECO:0000313" key="4">
    <source>
        <dbReference type="Proteomes" id="UP000837801"/>
    </source>
</evidence>
<dbReference type="InterPro" id="IPR039251">
    <property type="entry name" value="OXLD1"/>
</dbReference>
<dbReference type="PANTHER" id="PTHR21193">
    <property type="entry name" value="OXIDOREDUCTASE-LIKE DOMAIN-CONTAINING PROTEIN 1"/>
    <property type="match status" value="1"/>
</dbReference>
<evidence type="ECO:0000259" key="2">
    <source>
        <dbReference type="Pfam" id="PF09791"/>
    </source>
</evidence>
<evidence type="ECO:0000313" key="3">
    <source>
        <dbReference type="EMBL" id="CAH2355042.1"/>
    </source>
</evidence>
<evidence type="ECO:0000256" key="1">
    <source>
        <dbReference type="SAM" id="MobiDB-lite"/>
    </source>
</evidence>
<dbReference type="InterPro" id="IPR019180">
    <property type="entry name" value="Oxidoreductase-like_N"/>
</dbReference>
<dbReference type="EMBL" id="CAKXYY010000021">
    <property type="protein sequence ID" value="CAH2355042.1"/>
    <property type="molecule type" value="Genomic_DNA"/>
</dbReference>
<dbReference type="GO" id="GO:0005739">
    <property type="term" value="C:mitochondrion"/>
    <property type="evidence" value="ECO:0007669"/>
    <property type="project" value="TreeGrafter"/>
</dbReference>
<accession>A0A9P0VZI8</accession>
<proteinExistence type="predicted"/>
<sequence>MLRRSVLHNKYAFYDLVLATPSRPTQPIESEELMEKIKKSQTKARKDGSTTFEGNYKLDKQTAEERIKRIFGGRIKGEPPRSSSRVIRGEPKVIAGVKVPARPNEPDNCCMSGCINCVWELFNDDLKDWNSKRKEAAVNLRKTGGRWPEDFDAPVKFLKSSNLPKSLLDDPEKISKSRQDKSGGWGDVPMSIRVFAETEKKLKLKRQEQQQQQQQQQTSQS</sequence>
<reference evidence="3" key="1">
    <citation type="submission" date="2022-03" db="EMBL/GenBank/DDBJ databases">
        <authorList>
            <person name="Legras J.-L."/>
            <person name="Devillers H."/>
            <person name="Grondin C."/>
        </authorList>
    </citation>
    <scope>NUCLEOTIDE SEQUENCE</scope>
    <source>
        <strain evidence="3">CLIB 1423</strain>
    </source>
</reference>
<protein>
    <submittedName>
        <fullName evidence="3">UPF0651 protein, mitochondrial</fullName>
    </submittedName>
</protein>
<feature type="domain" description="Oxidoreductase-like" evidence="2">
    <location>
        <begin position="93"/>
        <end position="137"/>
    </location>
</feature>
<gene>
    <name evidence="3" type="ORF">CLIB1423_21S00518</name>
</gene>
<feature type="region of interest" description="Disordered" evidence="1">
    <location>
        <begin position="202"/>
        <end position="221"/>
    </location>
</feature>
<dbReference type="OrthoDB" id="10064411at2759"/>
<keyword evidence="4" id="KW-1185">Reference proteome</keyword>
<feature type="compositionally biased region" description="Basic and acidic residues" evidence="1">
    <location>
        <begin position="168"/>
        <end position="181"/>
    </location>
</feature>
<name>A0A9P0VZI8_9ASCO</name>
<organism evidence="3 4">
    <name type="scientific">[Candida] railenensis</name>
    <dbReference type="NCBI Taxonomy" id="45579"/>
    <lineage>
        <taxon>Eukaryota</taxon>
        <taxon>Fungi</taxon>
        <taxon>Dikarya</taxon>
        <taxon>Ascomycota</taxon>
        <taxon>Saccharomycotina</taxon>
        <taxon>Pichiomycetes</taxon>
        <taxon>Debaryomycetaceae</taxon>
        <taxon>Kurtzmaniella</taxon>
    </lineage>
</organism>
<dbReference type="AlphaFoldDB" id="A0A9P0VZI8"/>